<gene>
    <name evidence="1" type="ORF">B1B_16609</name>
</gene>
<reference evidence="1" key="1">
    <citation type="submission" date="2013-08" db="EMBL/GenBank/DDBJ databases">
        <authorList>
            <person name="Mendez C."/>
            <person name="Richter M."/>
            <person name="Ferrer M."/>
            <person name="Sanchez J."/>
        </authorList>
    </citation>
    <scope>NUCLEOTIDE SEQUENCE</scope>
</reference>
<organism evidence="1">
    <name type="scientific">mine drainage metagenome</name>
    <dbReference type="NCBI Taxonomy" id="410659"/>
    <lineage>
        <taxon>unclassified sequences</taxon>
        <taxon>metagenomes</taxon>
        <taxon>ecological metagenomes</taxon>
    </lineage>
</organism>
<proteinExistence type="predicted"/>
<sequence length="125" mass="14230">DLPQEKRGYAMRDLEYLKSVAAGHGEQIGIYATQLLDSPLPWTRMRQVYRLLGLVKRYGAERVGQACSKTLALEVVDVIRVQRILEQALEQEREAAGVQLPLAFPPRFARDPSEFALKKKENHRA</sequence>
<protein>
    <submittedName>
        <fullName evidence="1">Transposase</fullName>
    </submittedName>
</protein>
<dbReference type="EMBL" id="AUZY01011060">
    <property type="protein sequence ID" value="EQD36177.1"/>
    <property type="molecule type" value="Genomic_DNA"/>
</dbReference>
<comment type="caution">
    <text evidence="1">The sequence shown here is derived from an EMBL/GenBank/DDBJ whole genome shotgun (WGS) entry which is preliminary data.</text>
</comment>
<name>T0YW58_9ZZZZ</name>
<feature type="non-terminal residue" evidence="1">
    <location>
        <position position="1"/>
    </location>
</feature>
<evidence type="ECO:0000313" key="1">
    <source>
        <dbReference type="EMBL" id="EQD36177.1"/>
    </source>
</evidence>
<reference evidence="1" key="2">
    <citation type="journal article" date="2014" name="ISME J.">
        <title>Microbial stratification in low pH oxic and suboxic macroscopic growths along an acid mine drainage.</title>
        <authorList>
            <person name="Mendez-Garcia C."/>
            <person name="Mesa V."/>
            <person name="Sprenger R.R."/>
            <person name="Richter M."/>
            <person name="Diez M.S."/>
            <person name="Solano J."/>
            <person name="Bargiela R."/>
            <person name="Golyshina O.V."/>
            <person name="Manteca A."/>
            <person name="Ramos J.L."/>
            <person name="Gallego J.R."/>
            <person name="Llorente I."/>
            <person name="Martins Dos Santos V.A."/>
            <person name="Jensen O.N."/>
            <person name="Pelaez A.I."/>
            <person name="Sanchez J."/>
            <person name="Ferrer M."/>
        </authorList>
    </citation>
    <scope>NUCLEOTIDE SEQUENCE</scope>
</reference>
<accession>T0YW58</accession>
<dbReference type="AlphaFoldDB" id="T0YW58"/>